<feature type="coiled-coil region" evidence="1">
    <location>
        <begin position="97"/>
        <end position="142"/>
    </location>
</feature>
<organism evidence="4 5">
    <name type="scientific">Chiloscyllium punctatum</name>
    <name type="common">Brownbanded bambooshark</name>
    <name type="synonym">Hemiscyllium punctatum</name>
    <dbReference type="NCBI Taxonomy" id="137246"/>
    <lineage>
        <taxon>Eukaryota</taxon>
        <taxon>Metazoa</taxon>
        <taxon>Chordata</taxon>
        <taxon>Craniata</taxon>
        <taxon>Vertebrata</taxon>
        <taxon>Chondrichthyes</taxon>
        <taxon>Elasmobranchii</taxon>
        <taxon>Galeomorphii</taxon>
        <taxon>Galeoidea</taxon>
        <taxon>Orectolobiformes</taxon>
        <taxon>Hemiscylliidae</taxon>
        <taxon>Chiloscyllium</taxon>
    </lineage>
</organism>
<evidence type="ECO:0000313" key="4">
    <source>
        <dbReference type="EMBL" id="GCC25931.1"/>
    </source>
</evidence>
<feature type="domain" description="BROMI middle region" evidence="2">
    <location>
        <begin position="173"/>
        <end position="363"/>
    </location>
</feature>
<dbReference type="AlphaFoldDB" id="A0A401S6B5"/>
<sequence length="372" mass="42785">MSHLPNKVEAELQPLLGQLLKSIKERISGAPSVECAEEILLHLEETDENFHNYELVKYLRNYIDTALGSVIEEETEKCTSAEGRSLGSGQDTLVQQVTRKTRESEEYKEMMRSLKNTMMVVVESLINKFEEDKLKKEELHKKKTHEQHTSYCMDSCSDSGSSFNQSYTFMNQEQLQIIVGKLDPSQPKEIRREALQSLCCAPPSDVLNCECWITLRKHLVTALSDPDPILSDRSLRFYAKTFSSSTFSATRETYTSLAMHLESCFTSQQSSVPTLSAGMDITNPDVVRLLKKFRLLNEFQKEVPSFWIRHPEKFMEEIVESTLSLLSVTHEQSFRAESSHRVLKPVYFLALLDTKASWFNKWMVKIINIKEM</sequence>
<evidence type="ECO:0000259" key="3">
    <source>
        <dbReference type="Pfam" id="PF23431"/>
    </source>
</evidence>
<protein>
    <submittedName>
        <fullName evidence="4">Uncharacterized protein</fullName>
    </submittedName>
</protein>
<name>A0A401S6B5_CHIPU</name>
<dbReference type="OMA" id="HEQHTSY"/>
<feature type="domain" description="BROMI N-terminal" evidence="3">
    <location>
        <begin position="12"/>
        <end position="138"/>
    </location>
</feature>
<reference evidence="4 5" key="1">
    <citation type="journal article" date="2018" name="Nat. Ecol. Evol.">
        <title>Shark genomes provide insights into elasmobranch evolution and the origin of vertebrates.</title>
        <authorList>
            <person name="Hara Y"/>
            <person name="Yamaguchi K"/>
            <person name="Onimaru K"/>
            <person name="Kadota M"/>
            <person name="Koyanagi M"/>
            <person name="Keeley SD"/>
            <person name="Tatsumi K"/>
            <person name="Tanaka K"/>
            <person name="Motone F"/>
            <person name="Kageyama Y"/>
            <person name="Nozu R"/>
            <person name="Adachi N"/>
            <person name="Nishimura O"/>
            <person name="Nakagawa R"/>
            <person name="Tanegashima C"/>
            <person name="Kiyatake I"/>
            <person name="Matsumoto R"/>
            <person name="Murakumo K"/>
            <person name="Nishida K"/>
            <person name="Terakita A"/>
            <person name="Kuratani S"/>
            <person name="Sato K"/>
            <person name="Hyodo S Kuraku.S."/>
        </authorList>
    </citation>
    <scope>NUCLEOTIDE SEQUENCE [LARGE SCALE GENOMIC DNA]</scope>
</reference>
<dbReference type="Pfam" id="PF23431">
    <property type="entry name" value="BROMI_N"/>
    <property type="match status" value="1"/>
</dbReference>
<evidence type="ECO:0000259" key="2">
    <source>
        <dbReference type="Pfam" id="PF14961"/>
    </source>
</evidence>
<evidence type="ECO:0000313" key="5">
    <source>
        <dbReference type="Proteomes" id="UP000287033"/>
    </source>
</evidence>
<dbReference type="InterPro" id="IPR032735">
    <property type="entry name" value="BROMI_M"/>
</dbReference>
<comment type="caution">
    <text evidence="4">The sequence shown here is derived from an EMBL/GenBank/DDBJ whole genome shotgun (WGS) entry which is preliminary data.</text>
</comment>
<dbReference type="STRING" id="137246.A0A401S6B5"/>
<proteinExistence type="predicted"/>
<dbReference type="OrthoDB" id="1668230at2759"/>
<dbReference type="InterPro" id="IPR055391">
    <property type="entry name" value="BROMI_N"/>
</dbReference>
<accession>A0A401S6B5</accession>
<gene>
    <name evidence="4" type="ORF">chiPu_0004345</name>
</gene>
<keyword evidence="1" id="KW-0175">Coiled coil</keyword>
<dbReference type="EMBL" id="BEZZ01000105">
    <property type="protein sequence ID" value="GCC25931.1"/>
    <property type="molecule type" value="Genomic_DNA"/>
</dbReference>
<dbReference type="Proteomes" id="UP000287033">
    <property type="component" value="Unassembled WGS sequence"/>
</dbReference>
<evidence type="ECO:0000256" key="1">
    <source>
        <dbReference type="SAM" id="Coils"/>
    </source>
</evidence>
<keyword evidence="5" id="KW-1185">Reference proteome</keyword>
<dbReference type="Pfam" id="PF14961">
    <property type="entry name" value="BROMI"/>
    <property type="match status" value="1"/>
</dbReference>